<feature type="compositionally biased region" description="Polar residues" evidence="6">
    <location>
        <begin position="137"/>
        <end position="149"/>
    </location>
</feature>
<dbReference type="GO" id="GO:0046872">
    <property type="term" value="F:metal ion binding"/>
    <property type="evidence" value="ECO:0007669"/>
    <property type="project" value="UniProtKB-KW"/>
</dbReference>
<evidence type="ECO:0000256" key="4">
    <source>
        <dbReference type="ARBA" id="ARBA00022723"/>
    </source>
</evidence>
<dbReference type="Pfam" id="PF04570">
    <property type="entry name" value="zf-FLZ"/>
    <property type="match status" value="1"/>
</dbReference>
<keyword evidence="4" id="KW-0479">Metal-binding</keyword>
<feature type="domain" description="FLZ-type" evidence="7">
    <location>
        <begin position="79"/>
        <end position="123"/>
    </location>
</feature>
<evidence type="ECO:0000259" key="7">
    <source>
        <dbReference type="PROSITE" id="PS51795"/>
    </source>
</evidence>
<dbReference type="EMBL" id="JAAALK010000287">
    <property type="protein sequence ID" value="KAG8059417.1"/>
    <property type="molecule type" value="Genomic_DNA"/>
</dbReference>
<evidence type="ECO:0000256" key="5">
    <source>
        <dbReference type="PROSITE-ProRule" id="PRU01131"/>
    </source>
</evidence>
<sequence length="159" mass="16043">MSGKMLGKRQRSQATMRRTTSVASVPSAAKQGRHAAGPGGEEHAPSASLPAGSVGMGAGGGLAVQRVGPGDHAGVVTAAFLKNCGLCNIALGPGKDTYIYRGEVAFCSQECRERLIEYHERGEQNCSLVSIKDTPSVSGASGSSDHQSGSGAGETVAAA</sequence>
<evidence type="ECO:0000313" key="8">
    <source>
        <dbReference type="EMBL" id="KAG8059417.1"/>
    </source>
</evidence>
<gene>
    <name evidence="8" type="ORF">GUJ93_ZPchr0002g24034</name>
</gene>
<dbReference type="Proteomes" id="UP000729402">
    <property type="component" value="Unassembled WGS sequence"/>
</dbReference>
<feature type="compositionally biased region" description="Basic residues" evidence="6">
    <location>
        <begin position="1"/>
        <end position="11"/>
    </location>
</feature>
<dbReference type="GO" id="GO:0005737">
    <property type="term" value="C:cytoplasm"/>
    <property type="evidence" value="ECO:0007669"/>
    <property type="project" value="UniProtKB-SubCell"/>
</dbReference>
<name>A0A8J5V4S8_ZIZPA</name>
<reference evidence="8" key="2">
    <citation type="submission" date="2021-02" db="EMBL/GenBank/DDBJ databases">
        <authorList>
            <person name="Kimball J.A."/>
            <person name="Haas M.W."/>
            <person name="Macchietto M."/>
            <person name="Kono T."/>
            <person name="Duquette J."/>
            <person name="Shao M."/>
        </authorList>
    </citation>
    <scope>NUCLEOTIDE SEQUENCE</scope>
    <source>
        <tissue evidence="8">Fresh leaf tissue</tissue>
    </source>
</reference>
<feature type="region of interest" description="Disordered" evidence="6">
    <location>
        <begin position="1"/>
        <end position="52"/>
    </location>
</feature>
<evidence type="ECO:0000313" key="9">
    <source>
        <dbReference type="Proteomes" id="UP000729402"/>
    </source>
</evidence>
<evidence type="ECO:0000256" key="1">
    <source>
        <dbReference type="ARBA" id="ARBA00004496"/>
    </source>
</evidence>
<protein>
    <recommendedName>
        <fullName evidence="7">FLZ-type domain-containing protein</fullName>
    </recommendedName>
</protein>
<proteinExistence type="inferred from homology"/>
<organism evidence="8 9">
    <name type="scientific">Zizania palustris</name>
    <name type="common">Northern wild rice</name>
    <dbReference type="NCBI Taxonomy" id="103762"/>
    <lineage>
        <taxon>Eukaryota</taxon>
        <taxon>Viridiplantae</taxon>
        <taxon>Streptophyta</taxon>
        <taxon>Embryophyta</taxon>
        <taxon>Tracheophyta</taxon>
        <taxon>Spermatophyta</taxon>
        <taxon>Magnoliopsida</taxon>
        <taxon>Liliopsida</taxon>
        <taxon>Poales</taxon>
        <taxon>Poaceae</taxon>
        <taxon>BOP clade</taxon>
        <taxon>Oryzoideae</taxon>
        <taxon>Oryzeae</taxon>
        <taxon>Zizaniinae</taxon>
        <taxon>Zizania</taxon>
    </lineage>
</organism>
<dbReference type="PROSITE" id="PS51795">
    <property type="entry name" value="ZF_FLZ"/>
    <property type="match status" value="1"/>
</dbReference>
<evidence type="ECO:0000256" key="6">
    <source>
        <dbReference type="SAM" id="MobiDB-lite"/>
    </source>
</evidence>
<evidence type="ECO:0000256" key="2">
    <source>
        <dbReference type="ARBA" id="ARBA00009374"/>
    </source>
</evidence>
<dbReference type="OrthoDB" id="1925036at2759"/>
<keyword evidence="3" id="KW-0963">Cytoplasm</keyword>
<evidence type="ECO:0000256" key="3">
    <source>
        <dbReference type="ARBA" id="ARBA00022490"/>
    </source>
</evidence>
<feature type="compositionally biased region" description="Polar residues" evidence="6">
    <location>
        <begin position="12"/>
        <end position="24"/>
    </location>
</feature>
<comment type="caution">
    <text evidence="8">The sequence shown here is derived from an EMBL/GenBank/DDBJ whole genome shotgun (WGS) entry which is preliminary data.</text>
</comment>
<feature type="zinc finger region" description="FLZ-type" evidence="5">
    <location>
        <begin position="79"/>
        <end position="123"/>
    </location>
</feature>
<reference evidence="8" key="1">
    <citation type="journal article" date="2021" name="bioRxiv">
        <title>Whole Genome Assembly and Annotation of Northern Wild Rice, Zizania palustris L., Supports a Whole Genome Duplication in the Zizania Genus.</title>
        <authorList>
            <person name="Haas M."/>
            <person name="Kono T."/>
            <person name="Macchietto M."/>
            <person name="Millas R."/>
            <person name="McGilp L."/>
            <person name="Shao M."/>
            <person name="Duquette J."/>
            <person name="Hirsch C.N."/>
            <person name="Kimball J."/>
        </authorList>
    </citation>
    <scope>NUCLEOTIDE SEQUENCE</scope>
    <source>
        <tissue evidence="8">Fresh leaf tissue</tissue>
    </source>
</reference>
<keyword evidence="9" id="KW-1185">Reference proteome</keyword>
<dbReference type="InterPro" id="IPR007650">
    <property type="entry name" value="Zf-FLZ_dom"/>
</dbReference>
<dbReference type="PANTHER" id="PTHR33059">
    <property type="entry name" value="FCS-LIKE ZINC FINGER 5"/>
    <property type="match status" value="1"/>
</dbReference>
<dbReference type="AlphaFoldDB" id="A0A8J5V4S8"/>
<comment type="subcellular location">
    <subcellularLocation>
        <location evidence="1">Cytoplasm</location>
    </subcellularLocation>
</comment>
<dbReference type="PANTHER" id="PTHR33059:SF104">
    <property type="entry name" value="OS02G0751300 PROTEIN"/>
    <property type="match status" value="1"/>
</dbReference>
<accession>A0A8J5V4S8</accession>
<comment type="similarity">
    <text evidence="2">Belongs to the FLZ family.</text>
</comment>
<feature type="region of interest" description="Disordered" evidence="6">
    <location>
        <begin position="137"/>
        <end position="159"/>
    </location>
</feature>